<reference evidence="2" key="1">
    <citation type="journal article" date="2019" name="Int. J. Syst. Evol. Microbiol.">
        <title>The Global Catalogue of Microorganisms (GCM) 10K type strain sequencing project: providing services to taxonomists for standard genome sequencing and annotation.</title>
        <authorList>
            <consortium name="The Broad Institute Genomics Platform"/>
            <consortium name="The Broad Institute Genome Sequencing Center for Infectious Disease"/>
            <person name="Wu L."/>
            <person name="Ma J."/>
        </authorList>
    </citation>
    <scope>NUCLEOTIDE SEQUENCE [LARGE SCALE GENOMIC DNA]</scope>
    <source>
        <strain evidence="2">JCM 17085</strain>
    </source>
</reference>
<accession>A0ABP7X173</accession>
<dbReference type="Gene3D" id="2.180.10.10">
    <property type="entry name" value="RHS repeat-associated core"/>
    <property type="match status" value="1"/>
</dbReference>
<evidence type="ECO:0008006" key="3">
    <source>
        <dbReference type="Google" id="ProtNLM"/>
    </source>
</evidence>
<gene>
    <name evidence="1" type="ORF">GCM10022392_28300</name>
</gene>
<dbReference type="RefSeq" id="WP_345105839.1">
    <property type="nucleotide sequence ID" value="NZ_BAABCV010000010.1"/>
</dbReference>
<keyword evidence="2" id="KW-1185">Reference proteome</keyword>
<organism evidence="1 2">
    <name type="scientific">Mucilaginibacter panaciglaebae</name>
    <dbReference type="NCBI Taxonomy" id="502331"/>
    <lineage>
        <taxon>Bacteria</taxon>
        <taxon>Pseudomonadati</taxon>
        <taxon>Bacteroidota</taxon>
        <taxon>Sphingobacteriia</taxon>
        <taxon>Sphingobacteriales</taxon>
        <taxon>Sphingobacteriaceae</taxon>
        <taxon>Mucilaginibacter</taxon>
    </lineage>
</organism>
<dbReference type="Proteomes" id="UP001500841">
    <property type="component" value="Unassembled WGS sequence"/>
</dbReference>
<sequence>MKTVNQLALTILLASLGVSCKKVDSVPATLTSPTVTTNKIKYLVGQIFSDSTKNGVTITTTTYTYDDKKRLSTEKSTGGNYTFVYNDYGELFSITNNLNSQFSIYSQEFRYNGGKITTAVRHSYTHVPQLVDNYAYVYTGNNVTELHINGDSGYKVTVYTFDANNNLIKSDYNLEDQVNFYTFDDKKSPYTAWSLAIKSAMAGSADVCSTNNILTQKAMYSNAVITYTYTYNSDGYPLTRRTSNGIVTRTVKYVYATL</sequence>
<dbReference type="PROSITE" id="PS51257">
    <property type="entry name" value="PROKAR_LIPOPROTEIN"/>
    <property type="match status" value="1"/>
</dbReference>
<evidence type="ECO:0000313" key="2">
    <source>
        <dbReference type="Proteomes" id="UP001500841"/>
    </source>
</evidence>
<name>A0ABP7X173_9SPHI</name>
<dbReference type="EMBL" id="BAABCV010000010">
    <property type="protein sequence ID" value="GAA4101777.1"/>
    <property type="molecule type" value="Genomic_DNA"/>
</dbReference>
<comment type="caution">
    <text evidence="1">The sequence shown here is derived from an EMBL/GenBank/DDBJ whole genome shotgun (WGS) entry which is preliminary data.</text>
</comment>
<proteinExistence type="predicted"/>
<protein>
    <recommendedName>
        <fullName evidence="3">YD repeat-containing protein</fullName>
    </recommendedName>
</protein>
<evidence type="ECO:0000313" key="1">
    <source>
        <dbReference type="EMBL" id="GAA4101777.1"/>
    </source>
</evidence>